<keyword evidence="4" id="KW-0813">Transport</keyword>
<gene>
    <name evidence="14" type="ORF">FRACYDRAFT_189352</name>
</gene>
<feature type="transmembrane region" description="Helical" evidence="12">
    <location>
        <begin position="209"/>
        <end position="228"/>
    </location>
</feature>
<keyword evidence="13" id="KW-0732">Signal</keyword>
<keyword evidence="15" id="KW-1185">Reference proteome</keyword>
<dbReference type="AlphaFoldDB" id="A0A1E7F6L1"/>
<evidence type="ECO:0000256" key="5">
    <source>
        <dbReference type="ARBA" id="ARBA00022475"/>
    </source>
</evidence>
<dbReference type="GO" id="GO:0015098">
    <property type="term" value="F:molybdate ion transmembrane transporter activity"/>
    <property type="evidence" value="ECO:0007669"/>
    <property type="project" value="InterPro"/>
</dbReference>
<feature type="transmembrane region" description="Helical" evidence="12">
    <location>
        <begin position="433"/>
        <end position="453"/>
    </location>
</feature>
<feature type="transmembrane region" description="Helical" evidence="12">
    <location>
        <begin position="143"/>
        <end position="164"/>
    </location>
</feature>
<dbReference type="PANTHER" id="PTHR23516">
    <property type="entry name" value="SAM (S-ADENOSYL METHIONINE) TRANSPORTER"/>
    <property type="match status" value="1"/>
</dbReference>
<keyword evidence="5" id="KW-1003">Cell membrane</keyword>
<dbReference type="GO" id="GO:0005886">
    <property type="term" value="C:plasma membrane"/>
    <property type="evidence" value="ECO:0007669"/>
    <property type="project" value="UniProtKB-SubCell"/>
</dbReference>
<dbReference type="Gene3D" id="1.20.1250.20">
    <property type="entry name" value="MFS general substrate transporter like domains"/>
    <property type="match status" value="1"/>
</dbReference>
<evidence type="ECO:0000256" key="3">
    <source>
        <dbReference type="ARBA" id="ARBA00021242"/>
    </source>
</evidence>
<organism evidence="14 15">
    <name type="scientific">Fragilariopsis cylindrus CCMP1102</name>
    <dbReference type="NCBI Taxonomy" id="635003"/>
    <lineage>
        <taxon>Eukaryota</taxon>
        <taxon>Sar</taxon>
        <taxon>Stramenopiles</taxon>
        <taxon>Ochrophyta</taxon>
        <taxon>Bacillariophyta</taxon>
        <taxon>Bacillariophyceae</taxon>
        <taxon>Bacillariophycidae</taxon>
        <taxon>Bacillariales</taxon>
        <taxon>Bacillariaceae</taxon>
        <taxon>Fragilariopsis</taxon>
    </lineage>
</organism>
<dbReference type="EMBL" id="KV784361">
    <property type="protein sequence ID" value="OEU13786.1"/>
    <property type="molecule type" value="Genomic_DNA"/>
</dbReference>
<dbReference type="GO" id="GO:0006811">
    <property type="term" value="P:monoatomic ion transport"/>
    <property type="evidence" value="ECO:0007669"/>
    <property type="project" value="UniProtKB-KW"/>
</dbReference>
<dbReference type="CDD" id="cd17487">
    <property type="entry name" value="MFS_MFSD5_like"/>
    <property type="match status" value="1"/>
</dbReference>
<dbReference type="PANTHER" id="PTHR23516:SF1">
    <property type="entry name" value="MOLYBDATE-ANION TRANSPORTER"/>
    <property type="match status" value="1"/>
</dbReference>
<reference evidence="14 15" key="1">
    <citation type="submission" date="2016-09" db="EMBL/GenBank/DDBJ databases">
        <title>Extensive genetic diversity and differential bi-allelic expression allows diatom success in the polar Southern Ocean.</title>
        <authorList>
            <consortium name="DOE Joint Genome Institute"/>
            <person name="Mock T."/>
            <person name="Otillar R.P."/>
            <person name="Strauss J."/>
            <person name="Dupont C."/>
            <person name="Frickenhaus S."/>
            <person name="Maumus F."/>
            <person name="Mcmullan M."/>
            <person name="Sanges R."/>
            <person name="Schmutz J."/>
            <person name="Toseland A."/>
            <person name="Valas R."/>
            <person name="Veluchamy A."/>
            <person name="Ward B.J."/>
            <person name="Allen A."/>
            <person name="Barry K."/>
            <person name="Falciatore A."/>
            <person name="Ferrante M."/>
            <person name="Fortunato A.E."/>
            <person name="Gloeckner G."/>
            <person name="Gruber A."/>
            <person name="Hipkin R."/>
            <person name="Janech M."/>
            <person name="Kroth P."/>
            <person name="Leese F."/>
            <person name="Lindquist E."/>
            <person name="Lyon B.R."/>
            <person name="Martin J."/>
            <person name="Mayer C."/>
            <person name="Parker M."/>
            <person name="Quesneville H."/>
            <person name="Raymond J."/>
            <person name="Uhlig C."/>
            <person name="Valentin K.U."/>
            <person name="Worden A.Z."/>
            <person name="Armbrust E.V."/>
            <person name="Bowler C."/>
            <person name="Green B."/>
            <person name="Moulton V."/>
            <person name="Van Oosterhout C."/>
            <person name="Grigoriev I."/>
        </authorList>
    </citation>
    <scope>NUCLEOTIDE SEQUENCE [LARGE SCALE GENOMIC DNA]</scope>
    <source>
        <strain evidence="14 15">CCMP1102</strain>
    </source>
</reference>
<keyword evidence="7 12" id="KW-1133">Transmembrane helix</keyword>
<feature type="transmembrane region" description="Helical" evidence="12">
    <location>
        <begin position="270"/>
        <end position="290"/>
    </location>
</feature>
<comment type="subcellular location">
    <subcellularLocation>
        <location evidence="2">Cell membrane</location>
        <topology evidence="2">Multi-pass membrane protein</topology>
    </subcellularLocation>
</comment>
<dbReference type="Proteomes" id="UP000095751">
    <property type="component" value="Unassembled WGS sequence"/>
</dbReference>
<protein>
    <recommendedName>
        <fullName evidence="3">Molybdate-anion transporter</fullName>
    </recommendedName>
    <alternativeName>
        <fullName evidence="10">Major facilitator superfamily domain-containing protein 5</fullName>
    </alternativeName>
    <alternativeName>
        <fullName evidence="11">Molybdate transporter 2 homolog</fullName>
    </alternativeName>
</protein>
<evidence type="ECO:0000313" key="15">
    <source>
        <dbReference type="Proteomes" id="UP000095751"/>
    </source>
</evidence>
<dbReference type="KEGG" id="fcy:FRACYDRAFT_189352"/>
<feature type="transmembrane region" description="Helical" evidence="12">
    <location>
        <begin position="335"/>
        <end position="354"/>
    </location>
</feature>
<evidence type="ECO:0000256" key="13">
    <source>
        <dbReference type="SAM" id="SignalP"/>
    </source>
</evidence>
<evidence type="ECO:0000256" key="9">
    <source>
        <dbReference type="ARBA" id="ARBA00023136"/>
    </source>
</evidence>
<evidence type="ECO:0000256" key="6">
    <source>
        <dbReference type="ARBA" id="ARBA00022692"/>
    </source>
</evidence>
<evidence type="ECO:0000256" key="10">
    <source>
        <dbReference type="ARBA" id="ARBA00030646"/>
    </source>
</evidence>
<dbReference type="Pfam" id="PF05631">
    <property type="entry name" value="MFS_5"/>
    <property type="match status" value="1"/>
</dbReference>
<accession>A0A1E7F6L1</accession>
<feature type="transmembrane region" description="Helical" evidence="12">
    <location>
        <begin position="296"/>
        <end position="315"/>
    </location>
</feature>
<sequence length="464" mass="50814">MSVFLVITTIVTQVLYKPQDDTEEKPSSSKEGTKAYEEEKTKAAEGVVLKKEFDGFRRKYIMVYLVIMLADWMQGTHMYTLYLSYNVNVSALFITGFLSGAIFAPFLGSFVDKFGRKNSCIVYCVLEIIINTLEHSHDFNILLFGRVLGGISTNLLFSAFESWMTTEHRKKGFPEEWMSTTYSQASIGNGSMAVLAGIVSQVLEDKFGHIGPFQGAIALTVLALILILPWEENYGEKDSDNDHSLSHQFTEGWKATLSNSQIWRIGMTQALSEGAMYTFVFMWVPTLLAMDPPGGLPTGCVFAAMMMAITIGGMIYPPIQSFVKNFAPKGKAPELCASLVYLAAFASMAIPAYFLSQGDSMVAGGFTFVIVAFMITEGCVGLFMPVAGTLRSKYVPDALQGAILNIFRLPLNVVVVSGTYATDVLETSVVFQLVSGCFLAAALLQSTFLIGGSSNETTRSKKKD</sequence>
<dbReference type="InParanoid" id="A0A1E7F6L1"/>
<dbReference type="SUPFAM" id="SSF103473">
    <property type="entry name" value="MFS general substrate transporter"/>
    <property type="match status" value="1"/>
</dbReference>
<keyword evidence="8" id="KW-0406">Ion transport</keyword>
<evidence type="ECO:0000256" key="12">
    <source>
        <dbReference type="SAM" id="Phobius"/>
    </source>
</evidence>
<dbReference type="InterPro" id="IPR008509">
    <property type="entry name" value="MOT2/MFSD5"/>
</dbReference>
<evidence type="ECO:0000256" key="7">
    <source>
        <dbReference type="ARBA" id="ARBA00022989"/>
    </source>
</evidence>
<feature type="transmembrane region" description="Helical" evidence="12">
    <location>
        <begin position="366"/>
        <end position="390"/>
    </location>
</feature>
<evidence type="ECO:0000256" key="11">
    <source>
        <dbReference type="ARBA" id="ARBA00032555"/>
    </source>
</evidence>
<feature type="transmembrane region" description="Helical" evidence="12">
    <location>
        <begin position="89"/>
        <end position="108"/>
    </location>
</feature>
<dbReference type="InterPro" id="IPR036259">
    <property type="entry name" value="MFS_trans_sf"/>
</dbReference>
<feature type="transmembrane region" description="Helical" evidence="12">
    <location>
        <begin position="402"/>
        <end position="421"/>
    </location>
</feature>
<evidence type="ECO:0000256" key="8">
    <source>
        <dbReference type="ARBA" id="ARBA00023065"/>
    </source>
</evidence>
<proteinExistence type="predicted"/>
<comment type="function">
    <text evidence="1">Mediates high-affinity intracellular uptake of the rare oligo-element molybdenum.</text>
</comment>
<dbReference type="OrthoDB" id="263957at2759"/>
<feature type="transmembrane region" description="Helical" evidence="12">
    <location>
        <begin position="60"/>
        <end position="83"/>
    </location>
</feature>
<keyword evidence="6 12" id="KW-0812">Transmembrane</keyword>
<feature type="chain" id="PRO_5009192730" description="Molybdate-anion transporter" evidence="13">
    <location>
        <begin position="17"/>
        <end position="464"/>
    </location>
</feature>
<evidence type="ECO:0000256" key="1">
    <source>
        <dbReference type="ARBA" id="ARBA00003019"/>
    </source>
</evidence>
<keyword evidence="9 12" id="KW-0472">Membrane</keyword>
<evidence type="ECO:0000256" key="2">
    <source>
        <dbReference type="ARBA" id="ARBA00004651"/>
    </source>
</evidence>
<evidence type="ECO:0000256" key="4">
    <source>
        <dbReference type="ARBA" id="ARBA00022448"/>
    </source>
</evidence>
<feature type="signal peptide" evidence="13">
    <location>
        <begin position="1"/>
        <end position="16"/>
    </location>
</feature>
<name>A0A1E7F6L1_9STRA</name>
<evidence type="ECO:0000313" key="14">
    <source>
        <dbReference type="EMBL" id="OEU13786.1"/>
    </source>
</evidence>